<protein>
    <submittedName>
        <fullName evidence="2">Uncharacterized protein</fullName>
    </submittedName>
</protein>
<name>A0AA40EIY4_9PEZI</name>
<keyword evidence="3" id="KW-1185">Reference proteome</keyword>
<proteinExistence type="predicted"/>
<feature type="compositionally biased region" description="Basic residues" evidence="1">
    <location>
        <begin position="1"/>
        <end position="10"/>
    </location>
</feature>
<comment type="caution">
    <text evidence="2">The sequence shown here is derived from an EMBL/GenBank/DDBJ whole genome shotgun (WGS) entry which is preliminary data.</text>
</comment>
<organism evidence="2 3">
    <name type="scientific">Schizothecium vesticola</name>
    <dbReference type="NCBI Taxonomy" id="314040"/>
    <lineage>
        <taxon>Eukaryota</taxon>
        <taxon>Fungi</taxon>
        <taxon>Dikarya</taxon>
        <taxon>Ascomycota</taxon>
        <taxon>Pezizomycotina</taxon>
        <taxon>Sordariomycetes</taxon>
        <taxon>Sordariomycetidae</taxon>
        <taxon>Sordariales</taxon>
        <taxon>Schizotheciaceae</taxon>
        <taxon>Schizothecium</taxon>
    </lineage>
</organism>
<feature type="region of interest" description="Disordered" evidence="1">
    <location>
        <begin position="1"/>
        <end position="119"/>
    </location>
</feature>
<dbReference type="Proteomes" id="UP001172155">
    <property type="component" value="Unassembled WGS sequence"/>
</dbReference>
<feature type="compositionally biased region" description="Pro residues" evidence="1">
    <location>
        <begin position="195"/>
        <end position="222"/>
    </location>
</feature>
<dbReference type="EMBL" id="JAUKUD010000006">
    <property type="protein sequence ID" value="KAK0740185.1"/>
    <property type="molecule type" value="Genomic_DNA"/>
</dbReference>
<dbReference type="InterPro" id="IPR051412">
    <property type="entry name" value="Formin_Homology_Diaphanous_sf"/>
</dbReference>
<feature type="region of interest" description="Disordered" evidence="1">
    <location>
        <begin position="184"/>
        <end position="351"/>
    </location>
</feature>
<accession>A0AA40EIY4</accession>
<feature type="compositionally biased region" description="Low complexity" evidence="1">
    <location>
        <begin position="275"/>
        <end position="290"/>
    </location>
</feature>
<feature type="region of interest" description="Disordered" evidence="1">
    <location>
        <begin position="147"/>
        <end position="170"/>
    </location>
</feature>
<feature type="region of interest" description="Disordered" evidence="1">
    <location>
        <begin position="446"/>
        <end position="505"/>
    </location>
</feature>
<sequence>MATIRGRRILWPRSSAPPPPPPPLQQPQPSRAPAVPNSRFVEGSMSDRASAAPPPSFLGPAEMAAYERQFYDADRPRPLRPVSSTGHYSHQEREHVQNPLAHSRSQQQPPPPRKAGFWDGMRERFFLTRSKSSSIVDHPGGGVAAAIANPLIAPPPPPPGPPTGGYPTRDQVLANYQTLVSSGFFESHAIHGTRHPPPPSMMGPPPAPPRPVSTPVVLPLPSPQRGTKRGTPADDNDTGGGGGARKLVKKLRRSASRISVDLAVSFGKPNPPRPSTSSKAASFVSSAASSIYEHPEPEPKTTPAPKKKLTKPQPPMTAVTRRGGWRDRSRSRSRSRARPAMPPPNPNPLAMNPVVAVVDQQILHIPLVDDAMLLDQEMATPRPSTDTLSGRGTVLHPPPSRGRATERRTSPKKGGQGPLSVVPDVNRGIPGVPRIPEGLKAFGGLSPAKEGGVFGFPAKDRRGREREREERHEGKREEDVKMGGRDSGLGEEVDMDENRGVGVGW</sequence>
<dbReference type="GO" id="GO:0005884">
    <property type="term" value="C:actin filament"/>
    <property type="evidence" value="ECO:0007669"/>
    <property type="project" value="TreeGrafter"/>
</dbReference>
<reference evidence="2" key="1">
    <citation type="submission" date="2023-06" db="EMBL/GenBank/DDBJ databases">
        <title>Genome-scale phylogeny and comparative genomics of the fungal order Sordariales.</title>
        <authorList>
            <consortium name="Lawrence Berkeley National Laboratory"/>
            <person name="Hensen N."/>
            <person name="Bonometti L."/>
            <person name="Westerberg I."/>
            <person name="Brannstrom I.O."/>
            <person name="Guillou S."/>
            <person name="Cros-Aarteil S."/>
            <person name="Calhoun S."/>
            <person name="Haridas S."/>
            <person name="Kuo A."/>
            <person name="Mondo S."/>
            <person name="Pangilinan J."/>
            <person name="Riley R."/>
            <person name="LaButti K."/>
            <person name="Andreopoulos B."/>
            <person name="Lipzen A."/>
            <person name="Chen C."/>
            <person name="Yanf M."/>
            <person name="Daum C."/>
            <person name="Ng V."/>
            <person name="Clum A."/>
            <person name="Steindorff A."/>
            <person name="Ohm R."/>
            <person name="Martin F."/>
            <person name="Silar P."/>
            <person name="Natvig D."/>
            <person name="Lalanne C."/>
            <person name="Gautier V."/>
            <person name="Ament-velasquez S.L."/>
            <person name="Kruys A."/>
            <person name="Hutchinson M.I."/>
            <person name="Powell A.J."/>
            <person name="Barry K."/>
            <person name="Miller A.N."/>
            <person name="Grigoriev I.V."/>
            <person name="Debuchy R."/>
            <person name="Gladieux P."/>
            <person name="Thoren M.H."/>
            <person name="Johannesson H."/>
        </authorList>
    </citation>
    <scope>NUCLEOTIDE SEQUENCE</scope>
    <source>
        <strain evidence="2">SMH3187-1</strain>
    </source>
</reference>
<evidence type="ECO:0000256" key="1">
    <source>
        <dbReference type="SAM" id="MobiDB-lite"/>
    </source>
</evidence>
<dbReference type="GO" id="GO:0030041">
    <property type="term" value="P:actin filament polymerization"/>
    <property type="evidence" value="ECO:0007669"/>
    <property type="project" value="TreeGrafter"/>
</dbReference>
<evidence type="ECO:0000313" key="3">
    <source>
        <dbReference type="Proteomes" id="UP001172155"/>
    </source>
</evidence>
<feature type="compositionally biased region" description="Basic and acidic residues" evidence="1">
    <location>
        <begin position="458"/>
        <end position="484"/>
    </location>
</feature>
<dbReference type="PANTHER" id="PTHR45691">
    <property type="entry name" value="PROTEIN DIAPHANOUS"/>
    <property type="match status" value="1"/>
</dbReference>
<dbReference type="PANTHER" id="PTHR45691:SF6">
    <property type="entry name" value="PROTEIN DIAPHANOUS"/>
    <property type="match status" value="1"/>
</dbReference>
<feature type="compositionally biased region" description="Pro residues" evidence="1">
    <location>
        <begin position="152"/>
        <end position="164"/>
    </location>
</feature>
<feature type="region of interest" description="Disordered" evidence="1">
    <location>
        <begin position="380"/>
        <end position="427"/>
    </location>
</feature>
<feature type="compositionally biased region" description="Pro residues" evidence="1">
    <location>
        <begin position="15"/>
        <end position="26"/>
    </location>
</feature>
<feature type="compositionally biased region" description="Basic residues" evidence="1">
    <location>
        <begin position="246"/>
        <end position="255"/>
    </location>
</feature>
<evidence type="ECO:0000313" key="2">
    <source>
        <dbReference type="EMBL" id="KAK0740185.1"/>
    </source>
</evidence>
<gene>
    <name evidence="2" type="ORF">B0T18DRAFT_393061</name>
</gene>
<dbReference type="AlphaFoldDB" id="A0AA40EIY4"/>